<sequence length="208" mass="22518">MCFSATASFATGGALSAAGALTLSKAKKKTELLFASIPLLLGIQQVIEGTVWLSFGSPMLNTIATYAYVLFSHVLWPMFVPLAILLIESDPVRRKILKVFLFVGVGVGAHLAYVIAAAPVTASIVNRSIAYDVSYAYPLLGMALYLIATCGSPLVSSYRILNMFGVALVIAFGVSTWFFMNAFFSVWCFFAAALSVFIFAHVIFERKK</sequence>
<protein>
    <submittedName>
        <fullName evidence="2">Uncharacterized protein</fullName>
    </submittedName>
</protein>
<dbReference type="AlphaFoldDB" id="A0A1F8DWI6"/>
<dbReference type="EMBL" id="MGIT01000002">
    <property type="protein sequence ID" value="OGM92934.1"/>
    <property type="molecule type" value="Genomic_DNA"/>
</dbReference>
<dbReference type="Pfam" id="PF20334">
    <property type="entry name" value="DUF6629"/>
    <property type="match status" value="1"/>
</dbReference>
<keyword evidence="1" id="KW-0472">Membrane</keyword>
<feature type="transmembrane region" description="Helical" evidence="1">
    <location>
        <begin position="65"/>
        <end position="87"/>
    </location>
</feature>
<evidence type="ECO:0000256" key="1">
    <source>
        <dbReference type="SAM" id="Phobius"/>
    </source>
</evidence>
<proteinExistence type="predicted"/>
<comment type="caution">
    <text evidence="2">The sequence shown here is derived from an EMBL/GenBank/DDBJ whole genome shotgun (WGS) entry which is preliminary data.</text>
</comment>
<feature type="transmembrane region" description="Helical" evidence="1">
    <location>
        <begin position="160"/>
        <end position="178"/>
    </location>
</feature>
<feature type="transmembrane region" description="Helical" evidence="1">
    <location>
        <begin position="184"/>
        <end position="204"/>
    </location>
</feature>
<feature type="transmembrane region" description="Helical" evidence="1">
    <location>
        <begin position="128"/>
        <end position="148"/>
    </location>
</feature>
<feature type="transmembrane region" description="Helical" evidence="1">
    <location>
        <begin position="32"/>
        <end position="53"/>
    </location>
</feature>
<feature type="transmembrane region" description="Helical" evidence="1">
    <location>
        <begin position="99"/>
        <end position="122"/>
    </location>
</feature>
<dbReference type="Proteomes" id="UP000176422">
    <property type="component" value="Unassembled WGS sequence"/>
</dbReference>
<gene>
    <name evidence="2" type="ORF">A2372_03750</name>
</gene>
<dbReference type="InterPro" id="IPR046737">
    <property type="entry name" value="DUF6629"/>
</dbReference>
<organism evidence="2 3">
    <name type="scientific">Candidatus Wolfebacteria bacterium RIFOXYB1_FULL_54_12</name>
    <dbReference type="NCBI Taxonomy" id="1802559"/>
    <lineage>
        <taxon>Bacteria</taxon>
        <taxon>Candidatus Wolfeibacteriota</taxon>
    </lineage>
</organism>
<accession>A0A1F8DWI6</accession>
<evidence type="ECO:0000313" key="3">
    <source>
        <dbReference type="Proteomes" id="UP000176422"/>
    </source>
</evidence>
<evidence type="ECO:0000313" key="2">
    <source>
        <dbReference type="EMBL" id="OGM92934.1"/>
    </source>
</evidence>
<keyword evidence="1" id="KW-0812">Transmembrane</keyword>
<name>A0A1F8DWI6_9BACT</name>
<keyword evidence="1" id="KW-1133">Transmembrane helix</keyword>
<reference evidence="2 3" key="1">
    <citation type="journal article" date="2016" name="Nat. Commun.">
        <title>Thousands of microbial genomes shed light on interconnected biogeochemical processes in an aquifer system.</title>
        <authorList>
            <person name="Anantharaman K."/>
            <person name="Brown C.T."/>
            <person name="Hug L.A."/>
            <person name="Sharon I."/>
            <person name="Castelle C.J."/>
            <person name="Probst A.J."/>
            <person name="Thomas B.C."/>
            <person name="Singh A."/>
            <person name="Wilkins M.J."/>
            <person name="Karaoz U."/>
            <person name="Brodie E.L."/>
            <person name="Williams K.H."/>
            <person name="Hubbard S.S."/>
            <person name="Banfield J.F."/>
        </authorList>
    </citation>
    <scope>NUCLEOTIDE SEQUENCE [LARGE SCALE GENOMIC DNA]</scope>
</reference>